<feature type="compositionally biased region" description="Basic and acidic residues" evidence="1">
    <location>
        <begin position="503"/>
        <end position="519"/>
    </location>
</feature>
<feature type="region of interest" description="Disordered" evidence="1">
    <location>
        <begin position="49"/>
        <end position="78"/>
    </location>
</feature>
<keyword evidence="2" id="KW-1133">Transmembrane helix</keyword>
<feature type="transmembrane region" description="Helical" evidence="2">
    <location>
        <begin position="754"/>
        <end position="779"/>
    </location>
</feature>
<comment type="caution">
    <text evidence="3">The sequence shown here is derived from an EMBL/GenBank/DDBJ whole genome shotgun (WGS) entry which is preliminary data.</text>
</comment>
<name>A0A820WPL0_9BILA</name>
<dbReference type="AlphaFoldDB" id="A0A820WPL0"/>
<evidence type="ECO:0000256" key="1">
    <source>
        <dbReference type="SAM" id="MobiDB-lite"/>
    </source>
</evidence>
<feature type="compositionally biased region" description="Basic and acidic residues" evidence="1">
    <location>
        <begin position="59"/>
        <end position="73"/>
    </location>
</feature>
<organism evidence="3 4">
    <name type="scientific">Rotaria socialis</name>
    <dbReference type="NCBI Taxonomy" id="392032"/>
    <lineage>
        <taxon>Eukaryota</taxon>
        <taxon>Metazoa</taxon>
        <taxon>Spiralia</taxon>
        <taxon>Gnathifera</taxon>
        <taxon>Rotifera</taxon>
        <taxon>Eurotatoria</taxon>
        <taxon>Bdelloidea</taxon>
        <taxon>Philodinida</taxon>
        <taxon>Philodinidae</taxon>
        <taxon>Rotaria</taxon>
    </lineage>
</organism>
<sequence length="989" mass="108553">MKQSDIIRIRCFSRPGLHSPRRDDASTIGSTLKSVIRGHMQPSMKIHCADNDELSQMPNDKREKDKHNKENPREIAVGKSNTYSSRIKANTVFTTNERPLTAHEYDSNQPTIHIPNSSIDPSTDIPYLYNASRRVNRKTKRDHHKHNTENPSEITAETSSTYSRRTELGAAFTTHVHQSATREYDSELPSIRVPNSSYGPSTGNASQYDTYREKKGDNRRYLGFYWCTCTPFYAILSIICFLLIGFAIAGLIVALVVQPNSSKTTTVSATTLSYFISNANMVTNGDGETGSCAINSEVVSPPGWNYNGNITQVYYNDSILIYGAPAFYGPGAATTDRGNCLLYGQATIIASMWQTINLTNYADSALIDTGTVKFNLSAWLGGVSNQNDSATVFLSFTDQANQTIGSMTSIGPVLDTDRGGLTVLIFRQTSGLVPVGARSTSLLVTFAWARGGYNNGRPGLQSPIRDDASTISSTLKSGIHEHKQPSMKIHCADNDELSQIPNHKREKDKHNKEKPSEIAVEKSNAYSSKIKASGTFTTGEHQLTVHEYDSNPPKIHIPKSSMDPSTDITSAHNAARRVSRQKKDDHHKHNIENPSEIAVENSNTYSIGTKASGAFTTDERPLTAHECDSDLPTIHIPNSSIDPSTDIPYLYNASRRVNRKTKGAHHKHNTENPSEITTETSSTYSRRTELGAAFTTHVHQSATREYDSELPSIRVPNSSYGPSTGNASQYDTYREKKGDNRRYLGFYWCTCTPFYAILSIICFLLIGFAIAGLIVALVIKSQSSASIRISRSALGYFISNANMVINGNGEAGACAVYSEVSSPPGWMNSRNITQIYYNTTFLFNGAPTLSGTEAETTDRGSCFFYGYDASSVSIWQTINLTDYADTGLIDSGSINFNLSSWLGGVSGQEDGVVVSLTFADKNNQTIGNMSIIGPVSDADRGGQTILLFRQFTGIVPIGARTATVFVTFTRYFGTYLNGYADNIGVYLYQ</sequence>
<protein>
    <submittedName>
        <fullName evidence="3">Uncharacterized protein</fullName>
    </submittedName>
</protein>
<feature type="compositionally biased region" description="Basic residues" evidence="1">
    <location>
        <begin position="134"/>
        <end position="146"/>
    </location>
</feature>
<reference evidence="3" key="1">
    <citation type="submission" date="2021-02" db="EMBL/GenBank/DDBJ databases">
        <authorList>
            <person name="Nowell W R."/>
        </authorList>
    </citation>
    <scope>NUCLEOTIDE SEQUENCE</scope>
</reference>
<feature type="region of interest" description="Disordered" evidence="1">
    <location>
        <begin position="498"/>
        <end position="519"/>
    </location>
</feature>
<feature type="compositionally biased region" description="Polar residues" evidence="1">
    <location>
        <begin position="193"/>
        <end position="209"/>
    </location>
</feature>
<proteinExistence type="predicted"/>
<feature type="compositionally biased region" description="Polar residues" evidence="1">
    <location>
        <begin position="149"/>
        <end position="160"/>
    </location>
</feature>
<accession>A0A820WPL0</accession>
<feature type="region of interest" description="Disordered" evidence="1">
    <location>
        <begin position="557"/>
        <end position="601"/>
    </location>
</feature>
<dbReference type="Proteomes" id="UP000663848">
    <property type="component" value="Unassembled WGS sequence"/>
</dbReference>
<evidence type="ECO:0000256" key="2">
    <source>
        <dbReference type="SAM" id="Phobius"/>
    </source>
</evidence>
<keyword evidence="2" id="KW-0472">Membrane</keyword>
<keyword evidence="2" id="KW-0812">Transmembrane</keyword>
<gene>
    <name evidence="3" type="ORF">QYT958_LOCUS6178</name>
</gene>
<feature type="region of interest" description="Disordered" evidence="1">
    <location>
        <begin position="183"/>
        <end position="209"/>
    </location>
</feature>
<feature type="compositionally biased region" description="Polar residues" evidence="1">
    <location>
        <begin position="107"/>
        <end position="121"/>
    </location>
</feature>
<feature type="transmembrane region" description="Helical" evidence="2">
    <location>
        <begin position="224"/>
        <end position="257"/>
    </location>
</feature>
<feature type="compositionally biased region" description="Polar residues" evidence="1">
    <location>
        <begin position="562"/>
        <end position="572"/>
    </location>
</feature>
<feature type="region of interest" description="Disordered" evidence="1">
    <location>
        <begin position="661"/>
        <end position="682"/>
    </location>
</feature>
<dbReference type="EMBL" id="CAJOBR010000538">
    <property type="protein sequence ID" value="CAF4520843.1"/>
    <property type="molecule type" value="Genomic_DNA"/>
</dbReference>
<feature type="compositionally biased region" description="Low complexity" evidence="1">
    <location>
        <begin position="671"/>
        <end position="682"/>
    </location>
</feature>
<evidence type="ECO:0000313" key="4">
    <source>
        <dbReference type="Proteomes" id="UP000663848"/>
    </source>
</evidence>
<evidence type="ECO:0000313" key="3">
    <source>
        <dbReference type="EMBL" id="CAF4520843.1"/>
    </source>
</evidence>
<feature type="compositionally biased region" description="Basic residues" evidence="1">
    <location>
        <begin position="574"/>
        <end position="589"/>
    </location>
</feature>
<feature type="region of interest" description="Disordered" evidence="1">
    <location>
        <begin position="101"/>
        <end position="160"/>
    </location>
</feature>